<dbReference type="GeneID" id="133527631"/>
<organism evidence="3">
    <name type="scientific">Cydia pomonella</name>
    <name type="common">Codling moth</name>
    <dbReference type="NCBI Taxonomy" id="82600"/>
    <lineage>
        <taxon>Eukaryota</taxon>
        <taxon>Metazoa</taxon>
        <taxon>Ecdysozoa</taxon>
        <taxon>Arthropoda</taxon>
        <taxon>Hexapoda</taxon>
        <taxon>Insecta</taxon>
        <taxon>Pterygota</taxon>
        <taxon>Neoptera</taxon>
        <taxon>Endopterygota</taxon>
        <taxon>Lepidoptera</taxon>
        <taxon>Glossata</taxon>
        <taxon>Ditrysia</taxon>
        <taxon>Tortricoidea</taxon>
        <taxon>Tortricidae</taxon>
        <taxon>Olethreutinae</taxon>
        <taxon>Grapholitini</taxon>
        <taxon>Cydia</taxon>
    </lineage>
</organism>
<reference evidence="3" key="1">
    <citation type="submission" date="2017-10" db="EMBL/GenBank/DDBJ databases">
        <title>Identification and Characterization of Glutathione S-transferase genes in the Codling Moth Cydia pomonella.</title>
        <authorList>
            <person name="Wang W."/>
            <person name="Yang X."/>
        </authorList>
    </citation>
    <scope>NUCLEOTIDE SEQUENCE</scope>
</reference>
<dbReference type="RefSeq" id="XP_061720702.1">
    <property type="nucleotide sequence ID" value="XM_061864718.1"/>
</dbReference>
<dbReference type="SFLD" id="SFLDS00019">
    <property type="entry name" value="Glutathione_Transferase_(cytos"/>
    <property type="match status" value="1"/>
</dbReference>
<dbReference type="Gene3D" id="1.20.1050.10">
    <property type="match status" value="1"/>
</dbReference>
<proteinExistence type="evidence at transcript level"/>
<evidence type="ECO:0000313" key="3">
    <source>
        <dbReference type="EMBL" id="AYX80653.1"/>
    </source>
</evidence>
<dbReference type="InterPro" id="IPR036249">
    <property type="entry name" value="Thioredoxin-like_sf"/>
</dbReference>
<name>A0A6S4N5M0_CYDPO</name>
<dbReference type="Gene3D" id="3.40.30.10">
    <property type="entry name" value="Glutaredoxin"/>
    <property type="match status" value="1"/>
</dbReference>
<accession>A0A6S4N5M0</accession>
<dbReference type="PROSITE" id="PS50405">
    <property type="entry name" value="GST_CTER"/>
    <property type="match status" value="1"/>
</dbReference>
<dbReference type="SUPFAM" id="SSF47616">
    <property type="entry name" value="GST C-terminal domain-like"/>
    <property type="match status" value="1"/>
</dbReference>
<dbReference type="Pfam" id="PF13417">
    <property type="entry name" value="GST_N_3"/>
    <property type="match status" value="1"/>
</dbReference>
<dbReference type="SFLD" id="SFLDG00358">
    <property type="entry name" value="Main_(cytGST)"/>
    <property type="match status" value="1"/>
</dbReference>
<dbReference type="EMBL" id="MG100865">
    <property type="protein sequence ID" value="AYX80653.1"/>
    <property type="molecule type" value="mRNA"/>
</dbReference>
<dbReference type="GO" id="GO:0006749">
    <property type="term" value="P:glutathione metabolic process"/>
    <property type="evidence" value="ECO:0007669"/>
    <property type="project" value="TreeGrafter"/>
</dbReference>
<dbReference type="PANTHER" id="PTHR43969">
    <property type="entry name" value="GLUTATHIONE S TRANSFERASE D10, ISOFORM A-RELATED"/>
    <property type="match status" value="1"/>
</dbReference>
<dbReference type="RefSeq" id="XP_061720700.1">
    <property type="nucleotide sequence ID" value="XM_061864716.1"/>
</dbReference>
<evidence type="ECO:0000259" key="1">
    <source>
        <dbReference type="PROSITE" id="PS50404"/>
    </source>
</evidence>
<protein>
    <submittedName>
        <fullName evidence="3">Glutathione S-transferase epsilon-5</fullName>
        <ecNumber evidence="3">2.5.1.18</ecNumber>
    </submittedName>
</protein>
<dbReference type="SUPFAM" id="SSF52833">
    <property type="entry name" value="Thioredoxin-like"/>
    <property type="match status" value="1"/>
</dbReference>
<dbReference type="InterPro" id="IPR004046">
    <property type="entry name" value="GST_C"/>
</dbReference>
<dbReference type="FunFam" id="1.20.1050.10:FF:000007">
    <property type="entry name" value="Glutathione S-transferase 1-1"/>
    <property type="match status" value="1"/>
</dbReference>
<evidence type="ECO:0000259" key="2">
    <source>
        <dbReference type="PROSITE" id="PS50405"/>
    </source>
</evidence>
<sequence length="239" mass="27655">MAYFNFNNLFRVITRCCSTNSTVNKIKNNKLILYGDEVSPPVRFTLMVASMLEIKFDYHHIDLFKADNKSPFYTKINQLEKVPALQVGDEVICDSHAIALYLCRTGDGQRLYPKNPITRAKVDQTLFFNASTLFPIDSYIFTEYFRGKWPVNDVKIQEWRSAVDRLEHLLADQMWLACDKVTLADLCCATTVSSLQLLVPPLDCHIKVKQWLDRLQTLSCYETNLRGLERLKNCIRSLE</sequence>
<dbReference type="GO" id="GO:0004364">
    <property type="term" value="F:glutathione transferase activity"/>
    <property type="evidence" value="ECO:0007669"/>
    <property type="project" value="UniProtKB-EC"/>
</dbReference>
<dbReference type="AlphaFoldDB" id="A0A6S4N5M0"/>
<dbReference type="InterPro" id="IPR010987">
    <property type="entry name" value="Glutathione-S-Trfase_C-like"/>
</dbReference>
<dbReference type="InterPro" id="IPR036282">
    <property type="entry name" value="Glutathione-S-Trfase_C_sf"/>
</dbReference>
<dbReference type="Pfam" id="PF00043">
    <property type="entry name" value="GST_C"/>
    <property type="match status" value="1"/>
</dbReference>
<dbReference type="PROSITE" id="PS50404">
    <property type="entry name" value="GST_NTER"/>
    <property type="match status" value="1"/>
</dbReference>
<dbReference type="PANTHER" id="PTHR43969:SF5">
    <property type="entry name" value="GLUTATHIONE S-TRANSFERASE E14"/>
    <property type="match status" value="1"/>
</dbReference>
<keyword evidence="3" id="KW-0808">Transferase</keyword>
<dbReference type="RefSeq" id="XP_061720704.1">
    <property type="nucleotide sequence ID" value="XM_061864720.1"/>
</dbReference>
<feature type="domain" description="GST N-terminal" evidence="1">
    <location>
        <begin position="29"/>
        <end position="110"/>
    </location>
</feature>
<feature type="domain" description="GST C-terminal" evidence="2">
    <location>
        <begin position="115"/>
        <end position="239"/>
    </location>
</feature>
<dbReference type="InterPro" id="IPR004045">
    <property type="entry name" value="Glutathione_S-Trfase_N"/>
</dbReference>
<dbReference type="RefSeq" id="XP_061720701.1">
    <property type="nucleotide sequence ID" value="XM_061864717.1"/>
</dbReference>
<dbReference type="InterPro" id="IPR040079">
    <property type="entry name" value="Glutathione_S-Trfase"/>
</dbReference>
<dbReference type="CDD" id="cd03177">
    <property type="entry name" value="GST_C_Delta_Epsilon"/>
    <property type="match status" value="1"/>
</dbReference>
<dbReference type="EC" id="2.5.1.18" evidence="3"/>